<dbReference type="GO" id="GO:0000978">
    <property type="term" value="F:RNA polymerase II cis-regulatory region sequence-specific DNA binding"/>
    <property type="evidence" value="ECO:0000318"/>
    <property type="project" value="GO_Central"/>
</dbReference>
<dbReference type="CTD" id="6756136"/>
<reference evidence="8 9" key="1">
    <citation type="journal article" date="2008" name="Nature">
        <title>The Trichoplax genome and the nature of placozoans.</title>
        <authorList>
            <person name="Srivastava M."/>
            <person name="Begovic E."/>
            <person name="Chapman J."/>
            <person name="Putnam N.H."/>
            <person name="Hellsten U."/>
            <person name="Kawashima T."/>
            <person name="Kuo A."/>
            <person name="Mitros T."/>
            <person name="Salamov A."/>
            <person name="Carpenter M.L."/>
            <person name="Signorovitch A.Y."/>
            <person name="Moreno M.A."/>
            <person name="Kamm K."/>
            <person name="Grimwood J."/>
            <person name="Schmutz J."/>
            <person name="Shapiro H."/>
            <person name="Grigoriev I.V."/>
            <person name="Buss L.W."/>
            <person name="Schierwater B."/>
            <person name="Dellaporta S.L."/>
            <person name="Rokhsar D.S."/>
        </authorList>
    </citation>
    <scope>NUCLEOTIDE SEQUENCE [LARGE SCALE GENOMIC DNA]</scope>
    <source>
        <strain evidence="8 9">Grell-BS-1999</strain>
    </source>
</reference>
<comment type="subcellular location">
    <subcellularLocation>
        <location evidence="5">Nucleus</location>
    </subcellularLocation>
</comment>
<evidence type="ECO:0000256" key="2">
    <source>
        <dbReference type="ARBA" id="ARBA00023015"/>
    </source>
</evidence>
<dbReference type="RefSeq" id="XP_002115106.1">
    <property type="nucleotide sequence ID" value="XM_002115070.1"/>
</dbReference>
<dbReference type="InterPro" id="IPR037241">
    <property type="entry name" value="E2F-DP_heterodim"/>
</dbReference>
<keyword evidence="2 5" id="KW-0805">Transcription regulation</keyword>
<dbReference type="InParanoid" id="B3S414"/>
<dbReference type="GO" id="GO:0006357">
    <property type="term" value="P:regulation of transcription by RNA polymerase II"/>
    <property type="evidence" value="ECO:0000318"/>
    <property type="project" value="GO_Central"/>
</dbReference>
<feature type="region of interest" description="Disordered" evidence="6">
    <location>
        <begin position="100"/>
        <end position="141"/>
    </location>
</feature>
<protein>
    <recommendedName>
        <fullName evidence="7">E2F/DP family winged-helix DNA-binding domain-containing protein</fullName>
    </recommendedName>
</protein>
<dbReference type="GO" id="GO:0090575">
    <property type="term" value="C:RNA polymerase II transcription regulator complex"/>
    <property type="evidence" value="ECO:0000318"/>
    <property type="project" value="GO_Central"/>
</dbReference>
<evidence type="ECO:0000256" key="5">
    <source>
        <dbReference type="RuleBase" id="RU003796"/>
    </source>
</evidence>
<evidence type="ECO:0000313" key="9">
    <source>
        <dbReference type="Proteomes" id="UP000009022"/>
    </source>
</evidence>
<dbReference type="KEGG" id="tad:TRIADDRAFT_58918"/>
<dbReference type="Gene3D" id="1.10.10.10">
    <property type="entry name" value="Winged helix-like DNA-binding domain superfamily/Winged helix DNA-binding domain"/>
    <property type="match status" value="1"/>
</dbReference>
<dbReference type="SMART" id="SM01372">
    <property type="entry name" value="E2F_TDP"/>
    <property type="match status" value="1"/>
</dbReference>
<dbReference type="CDD" id="cd14660">
    <property type="entry name" value="E2F_DD"/>
    <property type="match status" value="1"/>
</dbReference>
<dbReference type="InterPro" id="IPR032198">
    <property type="entry name" value="E2F_CC-MB"/>
</dbReference>
<evidence type="ECO:0000259" key="7">
    <source>
        <dbReference type="SMART" id="SM01372"/>
    </source>
</evidence>
<dbReference type="InterPro" id="IPR036388">
    <property type="entry name" value="WH-like_DNA-bd_sf"/>
</dbReference>
<evidence type="ECO:0000256" key="6">
    <source>
        <dbReference type="SAM" id="MobiDB-lite"/>
    </source>
</evidence>
<dbReference type="GO" id="GO:0046983">
    <property type="term" value="F:protein dimerization activity"/>
    <property type="evidence" value="ECO:0007669"/>
    <property type="project" value="InterPro"/>
</dbReference>
<dbReference type="HOGENOM" id="CLU_543307_0_0_1"/>
<feature type="compositionally biased region" description="Polar residues" evidence="6">
    <location>
        <begin position="100"/>
        <end position="112"/>
    </location>
</feature>
<keyword evidence="9" id="KW-1185">Reference proteome</keyword>
<evidence type="ECO:0000256" key="4">
    <source>
        <dbReference type="ARBA" id="ARBA00023163"/>
    </source>
</evidence>
<dbReference type="STRING" id="10228.B3S414"/>
<comment type="similarity">
    <text evidence="1 5">Belongs to the E2F/DP family.</text>
</comment>
<dbReference type="PhylomeDB" id="B3S414"/>
<proteinExistence type="inferred from homology"/>
<dbReference type="InterPro" id="IPR036390">
    <property type="entry name" value="WH_DNA-bd_sf"/>
</dbReference>
<dbReference type="Proteomes" id="UP000009022">
    <property type="component" value="Unassembled WGS sequence"/>
</dbReference>
<sequence length="502" mass="56314">MTPTEFDNNTMRKQMHGSKFFVDNTHVIIAGVTSIQHRNRSPPTRGRNFLFLLGHLENPIKCWTIMELSKKSKDDPARQQELLMQIKAKRRLDMDQTLNKNNQNVFKTPTSSGRGRRRGRKASTVKAAPVKTTTPPSESKRYDTSLGLLTKKFVVLLREARDGVLNLNNAADNLTVQKRRIYDITNVLEGVGLIEKKSKNNVQWKGFQSWKCGKINIPANSANETGLKNLHTADDFRCQIKKLREDEKTLDSMIAKLEEENKACKISDEALKYAYVTYNDITSIKDFSNQTIIAIKASKDTLLETTEDRQVWLKSNTAPIDVYLCSDGSQSCGEVGQQYNQSNDHLTTFSNAFEFLTSSDDSNDSSALVSDSNQSNSNHDMDYYDYGANTDAISKDRMLTSVASEHNISMGIPPTLHGSITAPPLTSYGNNPNLCDQLDVNNHGLSRCLYESEINNYQSDLSFCTLDHPNEFTTRASDYLYSLSENEGIADLFDCGDIVGSL</sequence>
<keyword evidence="3 5" id="KW-0238">DNA-binding</keyword>
<dbReference type="FunCoup" id="B3S414">
    <property type="interactions" value="2166"/>
</dbReference>
<feature type="compositionally biased region" description="Basic residues" evidence="6">
    <location>
        <begin position="114"/>
        <end position="123"/>
    </location>
</feature>
<name>B3S414_TRIAD</name>
<dbReference type="EMBL" id="DS985249">
    <property type="protein sequence ID" value="EDV22562.1"/>
    <property type="molecule type" value="Genomic_DNA"/>
</dbReference>
<evidence type="ECO:0000256" key="3">
    <source>
        <dbReference type="ARBA" id="ARBA00023125"/>
    </source>
</evidence>
<dbReference type="GeneID" id="6756136"/>
<dbReference type="Pfam" id="PF16421">
    <property type="entry name" value="E2F_CC-MB"/>
    <property type="match status" value="1"/>
</dbReference>
<evidence type="ECO:0000313" key="8">
    <source>
        <dbReference type="EMBL" id="EDV22562.1"/>
    </source>
</evidence>
<dbReference type="InterPro" id="IPR015633">
    <property type="entry name" value="E2F"/>
</dbReference>
<dbReference type="SUPFAM" id="SSF144074">
    <property type="entry name" value="E2F-DP heterodimerization region"/>
    <property type="match status" value="1"/>
</dbReference>
<keyword evidence="5" id="KW-0539">Nucleus</keyword>
<dbReference type="Pfam" id="PF02319">
    <property type="entry name" value="WHD_E2F_TDP"/>
    <property type="match status" value="1"/>
</dbReference>
<dbReference type="eggNOG" id="KOG2577">
    <property type="taxonomic scope" value="Eukaryota"/>
</dbReference>
<dbReference type="FunFam" id="1.10.10.10:FF:000008">
    <property type="entry name" value="E2F transcription factor 1"/>
    <property type="match status" value="1"/>
</dbReference>
<feature type="domain" description="E2F/DP family winged-helix DNA-binding" evidence="7">
    <location>
        <begin position="141"/>
        <end position="206"/>
    </location>
</feature>
<dbReference type="Gene3D" id="6.10.250.540">
    <property type="match status" value="1"/>
</dbReference>
<gene>
    <name evidence="8" type="ORF">TRIADDRAFT_58918</name>
</gene>
<dbReference type="InterPro" id="IPR003316">
    <property type="entry name" value="E2F_WHTH_DNA-bd_dom"/>
</dbReference>
<dbReference type="PANTHER" id="PTHR12081:SF18">
    <property type="entry name" value="TRANSCRIPTION FACTOR E2F2-RELATED"/>
    <property type="match status" value="1"/>
</dbReference>
<dbReference type="GO" id="GO:0000981">
    <property type="term" value="F:DNA-binding transcription factor activity, RNA polymerase II-specific"/>
    <property type="evidence" value="ECO:0000318"/>
    <property type="project" value="GO_Central"/>
</dbReference>
<dbReference type="AlphaFoldDB" id="B3S414"/>
<dbReference type="OrthoDB" id="1743261at2759"/>
<dbReference type="SUPFAM" id="SSF46785">
    <property type="entry name" value="Winged helix' DNA-binding domain"/>
    <property type="match status" value="1"/>
</dbReference>
<accession>B3S414</accession>
<dbReference type="PANTHER" id="PTHR12081">
    <property type="entry name" value="TRANSCRIPTION FACTOR E2F"/>
    <property type="match status" value="1"/>
</dbReference>
<keyword evidence="4 5" id="KW-0804">Transcription</keyword>
<evidence type="ECO:0000256" key="1">
    <source>
        <dbReference type="ARBA" id="ARBA00010940"/>
    </source>
</evidence>
<organism evidence="8 9">
    <name type="scientific">Trichoplax adhaerens</name>
    <name type="common">Trichoplax reptans</name>
    <dbReference type="NCBI Taxonomy" id="10228"/>
    <lineage>
        <taxon>Eukaryota</taxon>
        <taxon>Metazoa</taxon>
        <taxon>Placozoa</taxon>
        <taxon>Uniplacotomia</taxon>
        <taxon>Trichoplacea</taxon>
        <taxon>Trichoplacidae</taxon>
        <taxon>Trichoplax</taxon>
    </lineage>
</organism>